<protein>
    <submittedName>
        <fullName evidence="2">Esterase</fullName>
    </submittedName>
</protein>
<keyword evidence="3" id="KW-1185">Reference proteome</keyword>
<feature type="region of interest" description="Disordered" evidence="1">
    <location>
        <begin position="134"/>
        <end position="158"/>
    </location>
</feature>
<organism evidence="2 3">
    <name type="scientific">Diplocloster agilis</name>
    <dbReference type="NCBI Taxonomy" id="2850323"/>
    <lineage>
        <taxon>Bacteria</taxon>
        <taxon>Bacillati</taxon>
        <taxon>Bacillota</taxon>
        <taxon>Clostridia</taxon>
        <taxon>Lachnospirales</taxon>
        <taxon>Lachnospiraceae</taxon>
        <taxon>Diplocloster</taxon>
    </lineage>
</organism>
<name>A0A949K392_9FIRM</name>
<evidence type="ECO:0000313" key="2">
    <source>
        <dbReference type="EMBL" id="MBU9735801.1"/>
    </source>
</evidence>
<comment type="caution">
    <text evidence="2">The sequence shown here is derived from an EMBL/GenBank/DDBJ whole genome shotgun (WGS) entry which is preliminary data.</text>
</comment>
<sequence length="158" mass="17321">MTGGERMVTSLHDLKRYAGGSEVELPGFLSEEPLIVKLRRPSLLHLAESGGIPNPLLSTAAELFKNGTSNAMKNGEGLAEMGKIMHCIAKSALVEPTYEEFEEAGLNLTDTQLMYIYNYVQTGIDSLRIFRQEQGSAENHKSGGNAAQKPESNHEDQR</sequence>
<evidence type="ECO:0000256" key="1">
    <source>
        <dbReference type="SAM" id="MobiDB-lite"/>
    </source>
</evidence>
<dbReference type="AlphaFoldDB" id="A0A949K392"/>
<evidence type="ECO:0000313" key="3">
    <source>
        <dbReference type="Proteomes" id="UP000712157"/>
    </source>
</evidence>
<dbReference type="EMBL" id="JAHQCW010000005">
    <property type="protein sequence ID" value="MBU9735801.1"/>
    <property type="molecule type" value="Genomic_DNA"/>
</dbReference>
<accession>A0A949K392</accession>
<proteinExistence type="predicted"/>
<reference evidence="2" key="1">
    <citation type="submission" date="2021-06" db="EMBL/GenBank/DDBJ databases">
        <title>Description of novel taxa of the family Lachnospiraceae.</title>
        <authorList>
            <person name="Chaplin A.V."/>
            <person name="Sokolova S.R."/>
            <person name="Pikina A.P."/>
            <person name="Korzhanova M."/>
            <person name="Belova V."/>
            <person name="Korostin D."/>
            <person name="Efimov B.A."/>
        </authorList>
    </citation>
    <scope>NUCLEOTIDE SEQUENCE</scope>
    <source>
        <strain evidence="2">ASD5720</strain>
    </source>
</reference>
<dbReference type="Proteomes" id="UP000712157">
    <property type="component" value="Unassembled WGS sequence"/>
</dbReference>
<gene>
    <name evidence="2" type="ORF">KTH89_04580</name>
</gene>